<dbReference type="GO" id="GO:0005524">
    <property type="term" value="F:ATP binding"/>
    <property type="evidence" value="ECO:0007669"/>
    <property type="project" value="UniProtKB-UniRule"/>
</dbReference>
<dbReference type="PANTHER" id="PTHR24356">
    <property type="entry name" value="SERINE/THREONINE-PROTEIN KINASE"/>
    <property type="match status" value="1"/>
</dbReference>
<dbReference type="EMBL" id="JANEYG010000002">
    <property type="protein sequence ID" value="KAJ8924629.1"/>
    <property type="molecule type" value="Genomic_DNA"/>
</dbReference>
<dbReference type="InterPro" id="IPR017441">
    <property type="entry name" value="Protein_kinase_ATP_BS"/>
</dbReference>
<dbReference type="InterPro" id="IPR011009">
    <property type="entry name" value="Kinase-like_dom_sf"/>
</dbReference>
<dbReference type="Pfam" id="PF00069">
    <property type="entry name" value="Pkinase"/>
    <property type="match status" value="1"/>
</dbReference>
<dbReference type="GO" id="GO:0048638">
    <property type="term" value="P:regulation of developmental growth"/>
    <property type="evidence" value="ECO:0007669"/>
    <property type="project" value="UniProtKB-ARBA"/>
</dbReference>
<evidence type="ECO:0000256" key="14">
    <source>
        <dbReference type="PROSITE-ProRule" id="PRU10141"/>
    </source>
</evidence>
<evidence type="ECO:0000256" key="7">
    <source>
        <dbReference type="ARBA" id="ARBA00022527"/>
    </source>
</evidence>
<evidence type="ECO:0000256" key="2">
    <source>
        <dbReference type="ARBA" id="ARBA00010006"/>
    </source>
</evidence>
<evidence type="ECO:0000256" key="13">
    <source>
        <dbReference type="ARBA" id="ARBA00048679"/>
    </source>
</evidence>
<dbReference type="GO" id="GO:0004674">
    <property type="term" value="F:protein serine/threonine kinase activity"/>
    <property type="evidence" value="ECO:0007669"/>
    <property type="project" value="UniProtKB-KW"/>
</dbReference>
<keyword evidence="18" id="KW-1185">Reference proteome</keyword>
<comment type="catalytic activity">
    <reaction evidence="13">
        <text>L-seryl-[protein] + ATP = O-phospho-L-seryl-[protein] + ADP + H(+)</text>
        <dbReference type="Rhea" id="RHEA:17989"/>
        <dbReference type="Rhea" id="RHEA-COMP:9863"/>
        <dbReference type="Rhea" id="RHEA-COMP:11604"/>
        <dbReference type="ChEBI" id="CHEBI:15378"/>
        <dbReference type="ChEBI" id="CHEBI:29999"/>
        <dbReference type="ChEBI" id="CHEBI:30616"/>
        <dbReference type="ChEBI" id="CHEBI:83421"/>
        <dbReference type="ChEBI" id="CHEBI:456216"/>
        <dbReference type="EC" id="2.7.11.1"/>
    </reaction>
</comment>
<comment type="caution">
    <text evidence="17">The sequence shown here is derived from an EMBL/GenBank/DDBJ whole genome shotgun (WGS) entry which is preliminary data.</text>
</comment>
<evidence type="ECO:0000256" key="4">
    <source>
        <dbReference type="ARBA" id="ARBA00018538"/>
    </source>
</evidence>
<dbReference type="CDD" id="cd01262">
    <property type="entry name" value="PH_PDK1"/>
    <property type="match status" value="1"/>
</dbReference>
<dbReference type="InterPro" id="IPR033931">
    <property type="entry name" value="PDK1-typ_PH"/>
</dbReference>
<dbReference type="InterPro" id="IPR011993">
    <property type="entry name" value="PH-like_dom_sf"/>
</dbReference>
<dbReference type="InterPro" id="IPR000719">
    <property type="entry name" value="Prot_kinase_dom"/>
</dbReference>
<dbReference type="SUPFAM" id="SSF50729">
    <property type="entry name" value="PH domain-like"/>
    <property type="match status" value="1"/>
</dbReference>
<dbReference type="Proteomes" id="UP001159042">
    <property type="component" value="Unassembled WGS sequence"/>
</dbReference>
<comment type="similarity">
    <text evidence="2">Belongs to the protein kinase superfamily. AGC Ser/Thr protein kinase family. PDPK1 subfamily.</text>
</comment>
<evidence type="ECO:0000259" key="16">
    <source>
        <dbReference type="PROSITE" id="PS50011"/>
    </source>
</evidence>
<keyword evidence="5" id="KW-0217">Developmental protein</keyword>
<keyword evidence="6" id="KW-0963">Cytoplasm</keyword>
<keyword evidence="10" id="KW-0418">Kinase</keyword>
<keyword evidence="8" id="KW-0808">Transferase</keyword>
<dbReference type="GO" id="GO:0005737">
    <property type="term" value="C:cytoplasm"/>
    <property type="evidence" value="ECO:0007669"/>
    <property type="project" value="UniProtKB-SubCell"/>
</dbReference>
<dbReference type="InterPro" id="IPR039046">
    <property type="entry name" value="PDPK1"/>
</dbReference>
<dbReference type="Gene3D" id="2.30.29.30">
    <property type="entry name" value="Pleckstrin-homology domain (PH domain)/Phosphotyrosine-binding domain (PTB)"/>
    <property type="match status" value="1"/>
</dbReference>
<reference evidence="17 18" key="1">
    <citation type="journal article" date="2023" name="Insect Mol. Biol.">
        <title>Genome sequencing provides insights into the evolution of gene families encoding plant cell wall-degrading enzymes in longhorned beetles.</title>
        <authorList>
            <person name="Shin N.R."/>
            <person name="Okamura Y."/>
            <person name="Kirsch R."/>
            <person name="Pauchet Y."/>
        </authorList>
    </citation>
    <scope>NUCLEOTIDE SEQUENCE [LARGE SCALE GENOMIC DNA]</scope>
    <source>
        <strain evidence="17">EAD_L_NR</strain>
    </source>
</reference>
<proteinExistence type="inferred from homology"/>
<dbReference type="AlphaFoldDB" id="A0AAV8WDM7"/>
<organism evidence="17 18">
    <name type="scientific">Exocentrus adspersus</name>
    <dbReference type="NCBI Taxonomy" id="1586481"/>
    <lineage>
        <taxon>Eukaryota</taxon>
        <taxon>Metazoa</taxon>
        <taxon>Ecdysozoa</taxon>
        <taxon>Arthropoda</taxon>
        <taxon>Hexapoda</taxon>
        <taxon>Insecta</taxon>
        <taxon>Pterygota</taxon>
        <taxon>Neoptera</taxon>
        <taxon>Endopterygota</taxon>
        <taxon>Coleoptera</taxon>
        <taxon>Polyphaga</taxon>
        <taxon>Cucujiformia</taxon>
        <taxon>Chrysomeloidea</taxon>
        <taxon>Cerambycidae</taxon>
        <taxon>Lamiinae</taxon>
        <taxon>Acanthocinini</taxon>
        <taxon>Exocentrus</taxon>
    </lineage>
</organism>
<evidence type="ECO:0000256" key="1">
    <source>
        <dbReference type="ARBA" id="ARBA00004496"/>
    </source>
</evidence>
<evidence type="ECO:0000256" key="12">
    <source>
        <dbReference type="ARBA" id="ARBA00047899"/>
    </source>
</evidence>
<evidence type="ECO:0000256" key="6">
    <source>
        <dbReference type="ARBA" id="ARBA00022490"/>
    </source>
</evidence>
<dbReference type="Gene3D" id="3.30.200.20">
    <property type="entry name" value="Phosphorylase Kinase, domain 1"/>
    <property type="match status" value="1"/>
</dbReference>
<evidence type="ECO:0000313" key="17">
    <source>
        <dbReference type="EMBL" id="KAJ8924629.1"/>
    </source>
</evidence>
<gene>
    <name evidence="17" type="ORF">NQ315_000779</name>
</gene>
<evidence type="ECO:0000256" key="9">
    <source>
        <dbReference type="ARBA" id="ARBA00022741"/>
    </source>
</evidence>
<dbReference type="CDD" id="cd05581">
    <property type="entry name" value="STKc_PDK1"/>
    <property type="match status" value="1"/>
</dbReference>
<protein>
    <recommendedName>
        <fullName evidence="4">3-phosphoinositide-dependent protein kinase 1</fullName>
        <ecNumber evidence="3">2.7.11.1</ecNumber>
    </recommendedName>
</protein>
<dbReference type="GO" id="GO:1901701">
    <property type="term" value="P:cellular response to oxygen-containing compound"/>
    <property type="evidence" value="ECO:0007669"/>
    <property type="project" value="UniProtKB-ARBA"/>
</dbReference>
<evidence type="ECO:0000256" key="11">
    <source>
        <dbReference type="ARBA" id="ARBA00022840"/>
    </source>
</evidence>
<dbReference type="Pfam" id="PF14593">
    <property type="entry name" value="PH_3"/>
    <property type="match status" value="1"/>
</dbReference>
<evidence type="ECO:0000256" key="8">
    <source>
        <dbReference type="ARBA" id="ARBA00022679"/>
    </source>
</evidence>
<dbReference type="InterPro" id="IPR008271">
    <property type="entry name" value="Ser/Thr_kinase_AS"/>
</dbReference>
<dbReference type="FunFam" id="3.30.200.20:FF:000191">
    <property type="entry name" value="3-phosphoinositide-dependent protein kinase 2-like"/>
    <property type="match status" value="1"/>
</dbReference>
<feature type="domain" description="Protein kinase" evidence="16">
    <location>
        <begin position="16"/>
        <end position="290"/>
    </location>
</feature>
<accession>A0AAV8WDM7</accession>
<evidence type="ECO:0000256" key="3">
    <source>
        <dbReference type="ARBA" id="ARBA00012513"/>
    </source>
</evidence>
<dbReference type="PANTHER" id="PTHR24356:SF163">
    <property type="entry name" value="3-PHOSPHOINOSITIDE-DEPENDENT PROTEIN KINASE 1-RELATED"/>
    <property type="match status" value="1"/>
</dbReference>
<evidence type="ECO:0000256" key="15">
    <source>
        <dbReference type="RuleBase" id="RU000304"/>
    </source>
</evidence>
<name>A0AAV8WDM7_9CUCU</name>
<dbReference type="GO" id="GO:0035556">
    <property type="term" value="P:intracellular signal transduction"/>
    <property type="evidence" value="ECO:0007669"/>
    <property type="project" value="TreeGrafter"/>
</dbReference>
<comment type="catalytic activity">
    <reaction evidence="12">
        <text>L-threonyl-[protein] + ATP = O-phospho-L-threonyl-[protein] + ADP + H(+)</text>
        <dbReference type="Rhea" id="RHEA:46608"/>
        <dbReference type="Rhea" id="RHEA-COMP:11060"/>
        <dbReference type="Rhea" id="RHEA-COMP:11605"/>
        <dbReference type="ChEBI" id="CHEBI:15378"/>
        <dbReference type="ChEBI" id="CHEBI:30013"/>
        <dbReference type="ChEBI" id="CHEBI:30616"/>
        <dbReference type="ChEBI" id="CHEBI:61977"/>
        <dbReference type="ChEBI" id="CHEBI:456216"/>
        <dbReference type="EC" id="2.7.11.1"/>
    </reaction>
</comment>
<feature type="binding site" evidence="14">
    <location>
        <position position="45"/>
    </location>
    <ligand>
        <name>ATP</name>
        <dbReference type="ChEBI" id="CHEBI:30616"/>
    </ligand>
</feature>
<dbReference type="PROSITE" id="PS00107">
    <property type="entry name" value="PROTEIN_KINASE_ATP"/>
    <property type="match status" value="1"/>
</dbReference>
<dbReference type="Gene3D" id="1.10.510.10">
    <property type="entry name" value="Transferase(Phosphotransferase) domain 1"/>
    <property type="match status" value="1"/>
</dbReference>
<keyword evidence="7 15" id="KW-0723">Serine/threonine-protein kinase</keyword>
<dbReference type="FunFam" id="2.30.29.30:FF:000324">
    <property type="entry name" value="Phosphoinositide-dependent kinase 1, isoform F"/>
    <property type="match status" value="1"/>
</dbReference>
<keyword evidence="11 14" id="KW-0067">ATP-binding</keyword>
<comment type="subcellular location">
    <subcellularLocation>
        <location evidence="1">Cytoplasm</location>
    </subcellularLocation>
</comment>
<dbReference type="SUPFAM" id="SSF56112">
    <property type="entry name" value="Protein kinase-like (PK-like)"/>
    <property type="match status" value="1"/>
</dbReference>
<dbReference type="FunFam" id="1.10.510.10:FF:000163">
    <property type="entry name" value="3-phosphoinositide-dependent protein kinase 1"/>
    <property type="match status" value="1"/>
</dbReference>
<dbReference type="PROSITE" id="PS00108">
    <property type="entry name" value="PROTEIN_KINASE_ST"/>
    <property type="match status" value="1"/>
</dbReference>
<dbReference type="InterPro" id="IPR050236">
    <property type="entry name" value="Ser_Thr_kinase_AGC"/>
</dbReference>
<dbReference type="PROSITE" id="PS50011">
    <property type="entry name" value="PROTEIN_KINASE_DOM"/>
    <property type="match status" value="1"/>
</dbReference>
<dbReference type="SMART" id="SM00220">
    <property type="entry name" value="S_TKc"/>
    <property type="match status" value="1"/>
</dbReference>
<evidence type="ECO:0000256" key="10">
    <source>
        <dbReference type="ARBA" id="ARBA00022777"/>
    </source>
</evidence>
<evidence type="ECO:0000256" key="5">
    <source>
        <dbReference type="ARBA" id="ARBA00022473"/>
    </source>
</evidence>
<keyword evidence="9 14" id="KW-0547">Nucleotide-binding</keyword>
<sequence length="480" mass="55314">MTPPVEEVRKRSASDYVFGKVLGEGSFSTVYLAKDVHTNKEYAIKVLKKVHIIREKKTEYVMREKEVLMLLGSSCQYFVRLYWTFQDAERLYFVLTYAKNGELLKQIDKHQCFNIECTRYYAAELVLALEYLHSKGIVHRDLKPENVLFDENWHILITDFGSAKIVKENTEKCDNETESDTTFHKRRNSFVGTAQFVSPEMLTDTSSSYASDLWALGCIIYQIVSGLMPFRGPSEYLIFQKILNLDYVYPEGFDKTAKDLVEKLLVIVPNKRLGATDVKPYTSIREHELFIGLNWDNLGPPPRISDVSDNISDIIIPDNLEPGLDEATASRLQLDLLPLAPTPSRKKSQPSRKITDLSPEEIEQRLEAQKSNPYHVFVSSNLILKQGLIDKKKGLFARRRMFLLTLGPHLYYVDPVTMVLKGEIPWSGGIRAEAKNFKIFFVHTPNRKYYLEDPEGYALEWCKVIEEVKAYYFPEQSEAK</sequence>
<dbReference type="EC" id="2.7.11.1" evidence="3"/>
<evidence type="ECO:0000313" key="18">
    <source>
        <dbReference type="Proteomes" id="UP001159042"/>
    </source>
</evidence>